<feature type="compositionally biased region" description="Low complexity" evidence="1">
    <location>
        <begin position="354"/>
        <end position="365"/>
    </location>
</feature>
<organism evidence="2 3">
    <name type="scientific">Colletotrichum salicis</name>
    <dbReference type="NCBI Taxonomy" id="1209931"/>
    <lineage>
        <taxon>Eukaryota</taxon>
        <taxon>Fungi</taxon>
        <taxon>Dikarya</taxon>
        <taxon>Ascomycota</taxon>
        <taxon>Pezizomycotina</taxon>
        <taxon>Sordariomycetes</taxon>
        <taxon>Hypocreomycetidae</taxon>
        <taxon>Glomerellales</taxon>
        <taxon>Glomerellaceae</taxon>
        <taxon>Colletotrichum</taxon>
        <taxon>Colletotrichum acutatum species complex</taxon>
    </lineage>
</organism>
<feature type="region of interest" description="Disordered" evidence="1">
    <location>
        <begin position="304"/>
        <end position="379"/>
    </location>
</feature>
<feature type="compositionally biased region" description="Basic and acidic residues" evidence="1">
    <location>
        <begin position="304"/>
        <end position="317"/>
    </location>
</feature>
<dbReference type="OrthoDB" id="5245264at2759"/>
<gene>
    <name evidence="2" type="ORF">CSAL01_03801</name>
</gene>
<feature type="compositionally biased region" description="Polar residues" evidence="1">
    <location>
        <begin position="119"/>
        <end position="129"/>
    </location>
</feature>
<comment type="caution">
    <text evidence="2">The sequence shown here is derived from an EMBL/GenBank/DDBJ whole genome shotgun (WGS) entry which is preliminary data.</text>
</comment>
<dbReference type="Proteomes" id="UP000070121">
    <property type="component" value="Unassembled WGS sequence"/>
</dbReference>
<evidence type="ECO:0000313" key="2">
    <source>
        <dbReference type="EMBL" id="KXH59897.1"/>
    </source>
</evidence>
<feature type="region of interest" description="Disordered" evidence="1">
    <location>
        <begin position="113"/>
        <end position="141"/>
    </location>
</feature>
<name>A0A135UHN5_9PEZI</name>
<evidence type="ECO:0000313" key="3">
    <source>
        <dbReference type="Proteomes" id="UP000070121"/>
    </source>
</evidence>
<dbReference type="EMBL" id="JFFI01001449">
    <property type="protein sequence ID" value="KXH59897.1"/>
    <property type="molecule type" value="Genomic_DNA"/>
</dbReference>
<accession>A0A135UHN5</accession>
<reference evidence="2 3" key="1">
    <citation type="submission" date="2014-02" db="EMBL/GenBank/DDBJ databases">
        <title>The genome sequence of Colletotrichum salicis CBS 607.94.</title>
        <authorList>
            <person name="Baroncelli R."/>
            <person name="Thon M.R."/>
        </authorList>
    </citation>
    <scope>NUCLEOTIDE SEQUENCE [LARGE SCALE GENOMIC DNA]</scope>
    <source>
        <strain evidence="2 3">CBS 607.94</strain>
    </source>
</reference>
<evidence type="ECO:0000256" key="1">
    <source>
        <dbReference type="SAM" id="MobiDB-lite"/>
    </source>
</evidence>
<sequence length="411" mass="43977">MKRGSATAADSYAIKSFESSDAYRIRVKIGACNSRAISRPIFAKVQIRLKPLDIWLFADHPIGSANSPNRKKKAAYNDEPSPAEQTRAALASTVASPTAENTLTATAAHQATACKRHNTSPVSVGNTSVPKKAPTPVSNEGRFEAPRLGIQRHGVRGPGRPDEEGAPGPATVALCPTRRIETPDQTNGTSLGDAMEWKNDPVTRSPTMSYRLHNLSLANFKSLHSTAIDNTANAPLAARLIPPPANGGRICDLSLNDVLPQLPPVVGVKPKELAPKPVYCPTASTSGLPIPNGPIVATMDPDEAGAKEERDPQKFVRDNNPLPAPNLTTIHGLKYREPPSPPPPRSVRLGPHQPRYLRLRPAPLRQTTTAPRDEGVFGPHSGDMTSALAPRISNVGLASSQPRHIITDFLV</sequence>
<protein>
    <submittedName>
        <fullName evidence="2">Uncharacterized protein</fullName>
    </submittedName>
</protein>
<keyword evidence="3" id="KW-1185">Reference proteome</keyword>
<dbReference type="AlphaFoldDB" id="A0A135UHN5"/>
<proteinExistence type="predicted"/>